<dbReference type="AlphaFoldDB" id="A0A8T0JKF1"/>
<dbReference type="GO" id="GO:0005634">
    <property type="term" value="C:nucleus"/>
    <property type="evidence" value="ECO:0007669"/>
    <property type="project" value="UniProtKB-SubCell"/>
</dbReference>
<sequence length="403" mass="44488">MSVPPPSTAAMWTPFTAAQWHELEHQALIFKYLKAGLSVPPDLLLPIRKSLQFMAHPSLGGYYGKKIDPEPGRCRRTDGKKWRCSRDAHPDSKYCDRHMIRRRYRSRKPVESQPHSSSASSNPVAASASAASSATGSATSSATGSAAASATTLNTLPLHTNGAREGFTFTLGNSATTATPTLPHLHMDPLTLSGDNTKKTYRYVCPFASFRLSPLVGYCVYVHLSLRVFDFWGCGNDCCDFLVECVGVLLHVNAMVKDRIRGHLNCPVQSMFGLNSEADEHVLQKDLGSVRYQGYDFTSDSMWSHMSPIPSSTVSESRSGSTMLGNCFQQQTMRDAELLNLETARTKDLIFSSQLSSAGSLKQEYQSPQSLFSDWDWKKDLSSSAIEYRPNKDFNCNPDANVD</sequence>
<dbReference type="PANTHER" id="PTHR31602:SF105">
    <property type="entry name" value="GROWTH-REGULATING FACTOR"/>
    <property type="match status" value="1"/>
</dbReference>
<name>A0A8T0JKF1_PHAAN</name>
<dbReference type="EMBL" id="JABFOF010000010">
    <property type="protein sequence ID" value="KAG2376414.1"/>
    <property type="molecule type" value="Genomic_DNA"/>
</dbReference>
<evidence type="ECO:0000313" key="10">
    <source>
        <dbReference type="Proteomes" id="UP000743370"/>
    </source>
</evidence>
<dbReference type="InterPro" id="IPR014978">
    <property type="entry name" value="Gln-Leu-Gln_QLQ"/>
</dbReference>
<evidence type="ECO:0000256" key="6">
    <source>
        <dbReference type="SAM" id="MobiDB-lite"/>
    </source>
</evidence>
<organism evidence="9 10">
    <name type="scientific">Phaseolus angularis</name>
    <name type="common">Azuki bean</name>
    <name type="synonym">Vigna angularis</name>
    <dbReference type="NCBI Taxonomy" id="3914"/>
    <lineage>
        <taxon>Eukaryota</taxon>
        <taxon>Viridiplantae</taxon>
        <taxon>Streptophyta</taxon>
        <taxon>Embryophyta</taxon>
        <taxon>Tracheophyta</taxon>
        <taxon>Spermatophyta</taxon>
        <taxon>Magnoliopsida</taxon>
        <taxon>eudicotyledons</taxon>
        <taxon>Gunneridae</taxon>
        <taxon>Pentapetalae</taxon>
        <taxon>rosids</taxon>
        <taxon>fabids</taxon>
        <taxon>Fabales</taxon>
        <taxon>Fabaceae</taxon>
        <taxon>Papilionoideae</taxon>
        <taxon>50 kb inversion clade</taxon>
        <taxon>NPAAA clade</taxon>
        <taxon>indigoferoid/millettioid clade</taxon>
        <taxon>Phaseoleae</taxon>
        <taxon>Vigna</taxon>
    </lineage>
</organism>
<comment type="domain">
    <text evidence="5">The QLQ domain and WRC domain may be involved in protein-protein interaction and DNA-binding, respectively.</text>
</comment>
<accession>A0A8T0JKF1</accession>
<dbReference type="GO" id="GO:0099402">
    <property type="term" value="P:plant organ development"/>
    <property type="evidence" value="ECO:0007669"/>
    <property type="project" value="UniProtKB-ARBA"/>
</dbReference>
<evidence type="ECO:0000256" key="2">
    <source>
        <dbReference type="ARBA" id="ARBA00008122"/>
    </source>
</evidence>
<evidence type="ECO:0000259" key="8">
    <source>
        <dbReference type="PROSITE" id="PS51667"/>
    </source>
</evidence>
<dbReference type="GO" id="GO:0006351">
    <property type="term" value="P:DNA-templated transcription"/>
    <property type="evidence" value="ECO:0007669"/>
    <property type="project" value="UniProtKB-UniRule"/>
</dbReference>
<feature type="region of interest" description="Disordered" evidence="6">
    <location>
        <begin position="68"/>
        <end position="124"/>
    </location>
</feature>
<feature type="domain" description="QLQ" evidence="7">
    <location>
        <begin position="14"/>
        <end position="49"/>
    </location>
</feature>
<proteinExistence type="inferred from homology"/>
<dbReference type="PANTHER" id="PTHR31602">
    <property type="entry name" value="GROWTH-REGULATING FACTOR 5"/>
    <property type="match status" value="1"/>
</dbReference>
<keyword evidence="5" id="KW-0805">Transcription regulation</keyword>
<reference evidence="9 10" key="1">
    <citation type="submission" date="2020-05" db="EMBL/GenBank/DDBJ databases">
        <title>Vigna angularis (adzuki bean) Var. LongXiaoDou No. 4 denovo assembly.</title>
        <authorList>
            <person name="Xiang H."/>
        </authorList>
    </citation>
    <scope>NUCLEOTIDE SEQUENCE [LARGE SCALE GENOMIC DNA]</scope>
    <source>
        <tissue evidence="9">Leaf</tissue>
    </source>
</reference>
<comment type="function">
    <text evidence="5">Transcription activator.</text>
</comment>
<keyword evidence="5" id="KW-0804">Transcription</keyword>
<comment type="subcellular location">
    <subcellularLocation>
        <location evidence="1 5">Nucleus</location>
    </subcellularLocation>
</comment>
<dbReference type="GO" id="GO:0005524">
    <property type="term" value="F:ATP binding"/>
    <property type="evidence" value="ECO:0007669"/>
    <property type="project" value="UniProtKB-UniRule"/>
</dbReference>
<comment type="caution">
    <text evidence="9">The sequence shown here is derived from an EMBL/GenBank/DDBJ whole genome shotgun (WGS) entry which is preliminary data.</text>
</comment>
<keyword evidence="3 5" id="KW-0539">Nucleus</keyword>
<dbReference type="Proteomes" id="UP000743370">
    <property type="component" value="Unassembled WGS sequence"/>
</dbReference>
<protein>
    <recommendedName>
        <fullName evidence="5">Growth-regulating factor</fullName>
    </recommendedName>
</protein>
<evidence type="ECO:0000256" key="3">
    <source>
        <dbReference type="ARBA" id="ARBA00023242"/>
    </source>
</evidence>
<dbReference type="GO" id="GO:0006355">
    <property type="term" value="P:regulation of DNA-templated transcription"/>
    <property type="evidence" value="ECO:0007669"/>
    <property type="project" value="InterPro"/>
</dbReference>
<evidence type="ECO:0000256" key="1">
    <source>
        <dbReference type="ARBA" id="ARBA00004123"/>
    </source>
</evidence>
<evidence type="ECO:0000259" key="7">
    <source>
        <dbReference type="PROSITE" id="PS51666"/>
    </source>
</evidence>
<keyword evidence="5" id="KW-0010">Activator</keyword>
<feature type="domain" description="WRC" evidence="8">
    <location>
        <begin position="68"/>
        <end position="112"/>
    </location>
</feature>
<dbReference type="Pfam" id="PF08879">
    <property type="entry name" value="WRC"/>
    <property type="match status" value="1"/>
</dbReference>
<dbReference type="Pfam" id="PF08880">
    <property type="entry name" value="QLQ"/>
    <property type="match status" value="1"/>
</dbReference>
<dbReference type="InterPro" id="IPR014977">
    <property type="entry name" value="WRC_dom"/>
</dbReference>
<evidence type="ECO:0000256" key="5">
    <source>
        <dbReference type="RuleBase" id="RU367127"/>
    </source>
</evidence>
<evidence type="ECO:0000256" key="4">
    <source>
        <dbReference type="PROSITE-ProRule" id="PRU01002"/>
    </source>
</evidence>
<gene>
    <name evidence="9" type="ORF">HKW66_Vig0154320</name>
</gene>
<dbReference type="SMART" id="SM00951">
    <property type="entry name" value="QLQ"/>
    <property type="match status" value="1"/>
</dbReference>
<dbReference type="PROSITE" id="PS51666">
    <property type="entry name" value="QLQ"/>
    <property type="match status" value="1"/>
</dbReference>
<dbReference type="PROSITE" id="PS51667">
    <property type="entry name" value="WRC"/>
    <property type="match status" value="1"/>
</dbReference>
<comment type="similarity">
    <text evidence="2 5">Belongs to the GRF family.</text>
</comment>
<evidence type="ECO:0000313" key="9">
    <source>
        <dbReference type="EMBL" id="KAG2376414.1"/>
    </source>
</evidence>
<feature type="compositionally biased region" description="Basic and acidic residues" evidence="6">
    <location>
        <begin position="68"/>
        <end position="98"/>
    </location>
</feature>
<comment type="caution">
    <text evidence="4">Lacks conserved residue(s) required for the propagation of feature annotation.</text>
</comment>
<dbReference type="InterPro" id="IPR031137">
    <property type="entry name" value="GRF"/>
</dbReference>